<comment type="caution">
    <text evidence="2">The sequence shown here is derived from an EMBL/GenBank/DDBJ whole genome shotgun (WGS) entry which is preliminary data.</text>
</comment>
<dbReference type="Proteomes" id="UP001054945">
    <property type="component" value="Unassembled WGS sequence"/>
</dbReference>
<reference evidence="2 3" key="1">
    <citation type="submission" date="2021-06" db="EMBL/GenBank/DDBJ databases">
        <title>Caerostris extrusa draft genome.</title>
        <authorList>
            <person name="Kono N."/>
            <person name="Arakawa K."/>
        </authorList>
    </citation>
    <scope>NUCLEOTIDE SEQUENCE [LARGE SCALE GENOMIC DNA]</scope>
</reference>
<evidence type="ECO:0000313" key="2">
    <source>
        <dbReference type="EMBL" id="GIZ04898.1"/>
    </source>
</evidence>
<dbReference type="AlphaFoldDB" id="A0AAV4YD20"/>
<organism evidence="2 3">
    <name type="scientific">Caerostris extrusa</name>
    <name type="common">Bark spider</name>
    <name type="synonym">Caerostris bankana</name>
    <dbReference type="NCBI Taxonomy" id="172846"/>
    <lineage>
        <taxon>Eukaryota</taxon>
        <taxon>Metazoa</taxon>
        <taxon>Ecdysozoa</taxon>
        <taxon>Arthropoda</taxon>
        <taxon>Chelicerata</taxon>
        <taxon>Arachnida</taxon>
        <taxon>Araneae</taxon>
        <taxon>Araneomorphae</taxon>
        <taxon>Entelegynae</taxon>
        <taxon>Araneoidea</taxon>
        <taxon>Araneidae</taxon>
        <taxon>Caerostris</taxon>
    </lineage>
</organism>
<protein>
    <submittedName>
        <fullName evidence="2">Uncharacterized protein</fullName>
    </submittedName>
</protein>
<name>A0AAV4YD20_CAEEX</name>
<dbReference type="EMBL" id="BPLR01019164">
    <property type="protein sequence ID" value="GIZ04898.1"/>
    <property type="molecule type" value="Genomic_DNA"/>
</dbReference>
<evidence type="ECO:0000313" key="3">
    <source>
        <dbReference type="Proteomes" id="UP001054945"/>
    </source>
</evidence>
<gene>
    <name evidence="2" type="ORF">CEXT_319931</name>
</gene>
<sequence>MENPIDINRRNVERERLNIYRLLAERIGPSESPDVEPNDDQKYESVEFEEKKISNVKEYVTPSLRELKRYGNQPHHPNYYNPHERYVVPHQNFSSPSRQEFRRSLRNGNHHYQRPMSGPLSDYEYAMMPDQLVFYINPDYKAYQSFITRYPRDKSTALDENTLSKSQRKITLSTTKTNTRQEYEDYEYPFRAELGQREITLSTAKQEYEDYEYPIRIEPILISNSLDKEKNHQKNQVNSSLLLAFLKCKNL</sequence>
<accession>A0AAV4YD20</accession>
<keyword evidence="3" id="KW-1185">Reference proteome</keyword>
<proteinExistence type="predicted"/>
<evidence type="ECO:0000256" key="1">
    <source>
        <dbReference type="SAM" id="MobiDB-lite"/>
    </source>
</evidence>
<feature type="region of interest" description="Disordered" evidence="1">
    <location>
        <begin position="26"/>
        <end position="45"/>
    </location>
</feature>